<reference evidence="2" key="1">
    <citation type="submission" date="2023-06" db="EMBL/GenBank/DDBJ databases">
        <title>Identification and characterization of horizontal gene transfer across gut microbiota members of farm animals based on homology search.</title>
        <authorList>
            <person name="Zeman M."/>
            <person name="Kubasova T."/>
            <person name="Jahodarova E."/>
            <person name="Nykrynova M."/>
            <person name="Rychlik I."/>
        </authorList>
    </citation>
    <scope>NUCLEOTIDE SEQUENCE [LARGE SCALE GENOMIC DNA]</scope>
    <source>
        <strain evidence="2">105_WCHN</strain>
    </source>
</reference>
<organism evidence="1 2">
    <name type="scientific">Limosilactobacillus panis</name>
    <dbReference type="NCBI Taxonomy" id="47493"/>
    <lineage>
        <taxon>Bacteria</taxon>
        <taxon>Bacillati</taxon>
        <taxon>Bacillota</taxon>
        <taxon>Bacilli</taxon>
        <taxon>Lactobacillales</taxon>
        <taxon>Lactobacillaceae</taxon>
        <taxon>Limosilactobacillus</taxon>
    </lineage>
</organism>
<name>A0ABT7VLQ1_9LACO</name>
<reference evidence="1 2" key="3">
    <citation type="submission" date="2023-06" db="EMBL/GenBank/DDBJ databases">
        <authorList>
            <person name="Zeman M."/>
            <person name="Kubasova T."/>
            <person name="Jahodarova E."/>
            <person name="Nykrynova M."/>
            <person name="Rychlik I."/>
        </authorList>
    </citation>
    <scope>NUCLEOTIDE SEQUENCE [LARGE SCALE GENOMIC DNA]</scope>
    <source>
        <strain evidence="1 2">105_WCHN</strain>
    </source>
</reference>
<evidence type="ECO:0000313" key="1">
    <source>
        <dbReference type="EMBL" id="MDM8332979.1"/>
    </source>
</evidence>
<sequence>MSEFYTRQSLPDEDYRNLIGTAISVFNSNNAFIIENILRISGDQHNWWELIDRTSGNILHKVMEEQYGDIIPQNIIKLFSKLVDQRDRIIHSFQITGPGPNPRNEQLLATKVKGSGEQFIITRNYLIEFIQLNDELSDLLYVFRDQLDDN</sequence>
<protein>
    <submittedName>
        <fullName evidence="1">Selenium binding protein</fullName>
    </submittedName>
</protein>
<dbReference type="EMBL" id="JAUDEO010000001">
    <property type="protein sequence ID" value="MDM8332979.1"/>
    <property type="molecule type" value="Genomic_DNA"/>
</dbReference>
<accession>A0ABT7VLQ1</accession>
<dbReference type="Proteomes" id="UP001529423">
    <property type="component" value="Unassembled WGS sequence"/>
</dbReference>
<reference evidence="1 2" key="2">
    <citation type="submission" date="2023-06" db="EMBL/GenBank/DDBJ databases">
        <title>Identification and characterization of horizontal gene transfer across gut microbiota members of farm animals based on homology search.</title>
        <authorList>
            <person name="Schwarzerova J."/>
            <person name="Nykrynova M."/>
            <person name="Jureckova K."/>
            <person name="Cejkova D."/>
            <person name="Rychlik I."/>
        </authorList>
    </citation>
    <scope>NUCLEOTIDE SEQUENCE [LARGE SCALE GENOMIC DNA]</scope>
    <source>
        <strain evidence="1 2">105_WCHN</strain>
    </source>
</reference>
<keyword evidence="2" id="KW-1185">Reference proteome</keyword>
<dbReference type="RefSeq" id="WP_289558448.1">
    <property type="nucleotide sequence ID" value="NZ_JAUDEO010000001.1"/>
</dbReference>
<proteinExistence type="predicted"/>
<comment type="caution">
    <text evidence="1">The sequence shown here is derived from an EMBL/GenBank/DDBJ whole genome shotgun (WGS) entry which is preliminary data.</text>
</comment>
<gene>
    <name evidence="1" type="ORF">QUW46_00040</name>
</gene>
<evidence type="ECO:0000313" key="2">
    <source>
        <dbReference type="Proteomes" id="UP001529423"/>
    </source>
</evidence>